<dbReference type="OrthoDB" id="26838at2759"/>
<proteinExistence type="predicted"/>
<dbReference type="InterPro" id="IPR012337">
    <property type="entry name" value="RNaseH-like_sf"/>
</dbReference>
<dbReference type="InterPro" id="IPR036397">
    <property type="entry name" value="RNaseH_sf"/>
</dbReference>
<dbReference type="AlphaFoldDB" id="A0A0G4GRA8"/>
<dbReference type="Gene3D" id="3.30.420.10">
    <property type="entry name" value="Ribonuclease H-like superfamily/Ribonuclease H"/>
    <property type="match status" value="1"/>
</dbReference>
<dbReference type="InterPro" id="IPR002562">
    <property type="entry name" value="3'-5'_exonuclease_dom"/>
</dbReference>
<dbReference type="VEuPathDB" id="CryptoDB:Vbra_18457"/>
<dbReference type="PANTHER" id="PTHR43040">
    <property type="entry name" value="RIBONUCLEASE D"/>
    <property type="match status" value="1"/>
</dbReference>
<feature type="compositionally biased region" description="Low complexity" evidence="1">
    <location>
        <begin position="23"/>
        <end position="34"/>
    </location>
</feature>
<feature type="compositionally biased region" description="Pro residues" evidence="1">
    <location>
        <begin position="35"/>
        <end position="45"/>
    </location>
</feature>
<dbReference type="InParanoid" id="A0A0G4GRA8"/>
<dbReference type="Pfam" id="PF01612">
    <property type="entry name" value="DNA_pol_A_exo1"/>
    <property type="match status" value="1"/>
</dbReference>
<dbReference type="GO" id="GO:0008408">
    <property type="term" value="F:3'-5' exonuclease activity"/>
    <property type="evidence" value="ECO:0007669"/>
    <property type="project" value="InterPro"/>
</dbReference>
<evidence type="ECO:0000259" key="2">
    <source>
        <dbReference type="Pfam" id="PF01612"/>
    </source>
</evidence>
<dbReference type="GO" id="GO:0003676">
    <property type="term" value="F:nucleic acid binding"/>
    <property type="evidence" value="ECO:0007669"/>
    <property type="project" value="InterPro"/>
</dbReference>
<feature type="domain" description="3'-5' exonuclease" evidence="2">
    <location>
        <begin position="364"/>
        <end position="546"/>
    </location>
</feature>
<accession>A0A0G4GRA8</accession>
<evidence type="ECO:0000313" key="3">
    <source>
        <dbReference type="EMBL" id="CEM33071.1"/>
    </source>
</evidence>
<feature type="compositionally biased region" description="Polar residues" evidence="1">
    <location>
        <begin position="324"/>
        <end position="340"/>
    </location>
</feature>
<sequence>MMKRYPQPHNGFYANPLGMMPHMGMGEPPSQQQYAPPPPLIPPPTLSSATRLTPPPIPAPSVPNNLTYIIWPHALEIAREVLLDEDTVGLTYWLVDAVTADGAAASEIYPVLGHDALLKAQLGECMAKFLERRCEGMNRLLGEGALDTQATDDARNNLVPSVHAHPHRQREIVQEFIYHFVASFTSHDRHLASFVAALLPKTHDLYPLADSPKLLTATVVDRLAELKAAAAQVALHYLQSQSVMPNTEAHRMRHLGFFNHFSVQEGGSVNVHVRPDEPGFAQSDFRIRLVNDHASLVLFLVRLEQYIGSHLLHMPSSVPPTCLPTASASPTPLSMSQSAARGQGGGQQQGPGETTPFPLPRPRIQEHPVIACDLEGVKLSRYGQLCLAQFCYAGDPRTTWVVDVYSMGPRVFDVSSPNGTSLKSILADPAVLKVWFDPRNDVDALFHQFQVRVRSVFCLQLAEVAFRRSQNVPVKYVKGLFKMLNSSDALSPAEKAFAHKINEMGKNLFEPDNGGRYEVFQERPLNLVILVYAAHDVHFMLTLYKRAAEQLGPYWLQRILEHSAVRADWCDKPEYEVPSSEAPDM</sequence>
<keyword evidence="4" id="KW-1185">Reference proteome</keyword>
<reference evidence="3 4" key="1">
    <citation type="submission" date="2014-11" db="EMBL/GenBank/DDBJ databases">
        <authorList>
            <person name="Zhu J."/>
            <person name="Qi W."/>
            <person name="Song R."/>
        </authorList>
    </citation>
    <scope>NUCLEOTIDE SEQUENCE [LARGE SCALE GENOMIC DNA]</scope>
</reference>
<evidence type="ECO:0000256" key="1">
    <source>
        <dbReference type="SAM" id="MobiDB-lite"/>
    </source>
</evidence>
<dbReference type="Proteomes" id="UP000041254">
    <property type="component" value="Unassembled WGS sequence"/>
</dbReference>
<dbReference type="SUPFAM" id="SSF53098">
    <property type="entry name" value="Ribonuclease H-like"/>
    <property type="match status" value="1"/>
</dbReference>
<dbReference type="GO" id="GO:0006139">
    <property type="term" value="P:nucleobase-containing compound metabolic process"/>
    <property type="evidence" value="ECO:0007669"/>
    <property type="project" value="InterPro"/>
</dbReference>
<feature type="region of interest" description="Disordered" evidence="1">
    <location>
        <begin position="323"/>
        <end position="360"/>
    </location>
</feature>
<organism evidence="3 4">
    <name type="scientific">Vitrella brassicaformis (strain CCMP3155)</name>
    <dbReference type="NCBI Taxonomy" id="1169540"/>
    <lineage>
        <taxon>Eukaryota</taxon>
        <taxon>Sar</taxon>
        <taxon>Alveolata</taxon>
        <taxon>Colpodellida</taxon>
        <taxon>Vitrellaceae</taxon>
        <taxon>Vitrella</taxon>
    </lineage>
</organism>
<evidence type="ECO:0000313" key="4">
    <source>
        <dbReference type="Proteomes" id="UP000041254"/>
    </source>
</evidence>
<gene>
    <name evidence="3" type="ORF">Vbra_18457</name>
</gene>
<name>A0A0G4GRA8_VITBC</name>
<feature type="region of interest" description="Disordered" evidence="1">
    <location>
        <begin position="23"/>
        <end position="58"/>
    </location>
</feature>
<protein>
    <recommendedName>
        <fullName evidence="2">3'-5' exonuclease domain-containing protein</fullName>
    </recommendedName>
</protein>
<dbReference type="PANTHER" id="PTHR43040:SF1">
    <property type="entry name" value="RIBONUCLEASE D"/>
    <property type="match status" value="1"/>
</dbReference>
<dbReference type="EMBL" id="CDMY01000770">
    <property type="protein sequence ID" value="CEM33071.1"/>
    <property type="molecule type" value="Genomic_DNA"/>
</dbReference>